<gene>
    <name evidence="1" type="ORF">EXIGLDRAFT_337536</name>
</gene>
<name>A0A165LIY8_EXIGL</name>
<protein>
    <submittedName>
        <fullName evidence="1">Uncharacterized protein</fullName>
    </submittedName>
</protein>
<dbReference type="EMBL" id="KV425924">
    <property type="protein sequence ID" value="KZV97908.1"/>
    <property type="molecule type" value="Genomic_DNA"/>
</dbReference>
<accession>A0A165LIY8</accession>
<sequence>MIYPRRRRRREDVRANGIGRPRSSLCTVTSSRGYRRLAMRCKYRNTLQVRAARQVEHGVLGLDAYAHVEFNF</sequence>
<dbReference type="InParanoid" id="A0A165LIY8"/>
<evidence type="ECO:0000313" key="1">
    <source>
        <dbReference type="EMBL" id="KZV97908.1"/>
    </source>
</evidence>
<dbReference type="AlphaFoldDB" id="A0A165LIY8"/>
<proteinExistence type="predicted"/>
<reference evidence="1 2" key="1">
    <citation type="journal article" date="2016" name="Mol. Biol. Evol.">
        <title>Comparative Genomics of Early-Diverging Mushroom-Forming Fungi Provides Insights into the Origins of Lignocellulose Decay Capabilities.</title>
        <authorList>
            <person name="Nagy L.G."/>
            <person name="Riley R."/>
            <person name="Tritt A."/>
            <person name="Adam C."/>
            <person name="Daum C."/>
            <person name="Floudas D."/>
            <person name="Sun H."/>
            <person name="Yadav J.S."/>
            <person name="Pangilinan J."/>
            <person name="Larsson K.H."/>
            <person name="Matsuura K."/>
            <person name="Barry K."/>
            <person name="Labutti K."/>
            <person name="Kuo R."/>
            <person name="Ohm R.A."/>
            <person name="Bhattacharya S.S."/>
            <person name="Shirouzu T."/>
            <person name="Yoshinaga Y."/>
            <person name="Martin F.M."/>
            <person name="Grigoriev I.V."/>
            <person name="Hibbett D.S."/>
        </authorList>
    </citation>
    <scope>NUCLEOTIDE SEQUENCE [LARGE SCALE GENOMIC DNA]</scope>
    <source>
        <strain evidence="1 2">HHB12029</strain>
    </source>
</reference>
<keyword evidence="2" id="KW-1185">Reference proteome</keyword>
<evidence type="ECO:0000313" key="2">
    <source>
        <dbReference type="Proteomes" id="UP000077266"/>
    </source>
</evidence>
<dbReference type="Proteomes" id="UP000077266">
    <property type="component" value="Unassembled WGS sequence"/>
</dbReference>
<organism evidence="1 2">
    <name type="scientific">Exidia glandulosa HHB12029</name>
    <dbReference type="NCBI Taxonomy" id="1314781"/>
    <lineage>
        <taxon>Eukaryota</taxon>
        <taxon>Fungi</taxon>
        <taxon>Dikarya</taxon>
        <taxon>Basidiomycota</taxon>
        <taxon>Agaricomycotina</taxon>
        <taxon>Agaricomycetes</taxon>
        <taxon>Auriculariales</taxon>
        <taxon>Exidiaceae</taxon>
        <taxon>Exidia</taxon>
    </lineage>
</organism>